<comment type="caution">
    <text evidence="1">The sequence shown here is derived from an EMBL/GenBank/DDBJ whole genome shotgun (WGS) entry which is preliminary data.</text>
</comment>
<reference evidence="2" key="1">
    <citation type="journal article" date="2023" name="Front. Plant Sci.">
        <title>Chromosomal-level genome assembly of Melastoma candidum provides insights into trichome evolution.</title>
        <authorList>
            <person name="Zhong Y."/>
            <person name="Wu W."/>
            <person name="Sun C."/>
            <person name="Zou P."/>
            <person name="Liu Y."/>
            <person name="Dai S."/>
            <person name="Zhou R."/>
        </authorList>
    </citation>
    <scope>NUCLEOTIDE SEQUENCE [LARGE SCALE GENOMIC DNA]</scope>
</reference>
<organism evidence="1 2">
    <name type="scientific">Melastoma candidum</name>
    <dbReference type="NCBI Taxonomy" id="119954"/>
    <lineage>
        <taxon>Eukaryota</taxon>
        <taxon>Viridiplantae</taxon>
        <taxon>Streptophyta</taxon>
        <taxon>Embryophyta</taxon>
        <taxon>Tracheophyta</taxon>
        <taxon>Spermatophyta</taxon>
        <taxon>Magnoliopsida</taxon>
        <taxon>eudicotyledons</taxon>
        <taxon>Gunneridae</taxon>
        <taxon>Pentapetalae</taxon>
        <taxon>rosids</taxon>
        <taxon>malvids</taxon>
        <taxon>Myrtales</taxon>
        <taxon>Melastomataceae</taxon>
        <taxon>Melastomatoideae</taxon>
        <taxon>Melastomateae</taxon>
        <taxon>Melastoma</taxon>
    </lineage>
</organism>
<dbReference type="Proteomes" id="UP001057402">
    <property type="component" value="Chromosome 4"/>
</dbReference>
<accession>A0ACB9R5P1</accession>
<name>A0ACB9R5P1_9MYRT</name>
<proteinExistence type="predicted"/>
<keyword evidence="2" id="KW-1185">Reference proteome</keyword>
<gene>
    <name evidence="1" type="ORF">MLD38_010961</name>
</gene>
<evidence type="ECO:0000313" key="2">
    <source>
        <dbReference type="Proteomes" id="UP001057402"/>
    </source>
</evidence>
<dbReference type="EMBL" id="CM042883">
    <property type="protein sequence ID" value="KAI4372768.1"/>
    <property type="molecule type" value="Genomic_DNA"/>
</dbReference>
<protein>
    <submittedName>
        <fullName evidence="1">Uncharacterized protein</fullName>
    </submittedName>
</protein>
<sequence>MVGSQNESRGKRSERGSDQGMDDDGQLSSQRLERKFSEQNLSMPPTYEEAVSESRSPDQGTKEVEKAAIPPPKSLSPPKVNITGAAKNVSSSPSSPQMPVVETLDDFDPVAHCQPTSSKTTDTDLFGSFADPSSDNSLALVPVTTLTTEAKLDSLDFSGSASRFSASASASVGSKQPYEDPFGDSPFKANGVPPPATQLSVQASDPSTAGSTFSGFPSQQPSIHQYSTLDPNTDILAGILALPASSPATTPEVMSTTGIDPYGTVEVMGAPTLIPIVSNQYYGNGGMPPHIHGHGTMFPQMGQGASMNYQLAAPQLPRDNFQPKSTIWPEMLSWGWST</sequence>
<evidence type="ECO:0000313" key="1">
    <source>
        <dbReference type="EMBL" id="KAI4372768.1"/>
    </source>
</evidence>